<dbReference type="EMBL" id="JANIEX010000096">
    <property type="protein sequence ID" value="KAJ3573648.1"/>
    <property type="molecule type" value="Genomic_DNA"/>
</dbReference>
<organism evidence="4 5">
    <name type="scientific">Leucocoprinus birnbaumii</name>
    <dbReference type="NCBI Taxonomy" id="56174"/>
    <lineage>
        <taxon>Eukaryota</taxon>
        <taxon>Fungi</taxon>
        <taxon>Dikarya</taxon>
        <taxon>Basidiomycota</taxon>
        <taxon>Agaricomycotina</taxon>
        <taxon>Agaricomycetes</taxon>
        <taxon>Agaricomycetidae</taxon>
        <taxon>Agaricales</taxon>
        <taxon>Agaricineae</taxon>
        <taxon>Agaricaceae</taxon>
        <taxon>Leucocoprinus</taxon>
    </lineage>
</organism>
<dbReference type="PANTHER" id="PTHR38044">
    <property type="entry name" value="BOUQUET FORMATION PROTEIN 4"/>
    <property type="match status" value="1"/>
</dbReference>
<evidence type="ECO:0000256" key="2">
    <source>
        <dbReference type="SAM" id="Phobius"/>
    </source>
</evidence>
<evidence type="ECO:0000256" key="1">
    <source>
        <dbReference type="SAM" id="MobiDB-lite"/>
    </source>
</evidence>
<feature type="region of interest" description="Disordered" evidence="1">
    <location>
        <begin position="192"/>
        <end position="290"/>
    </location>
</feature>
<dbReference type="InterPro" id="IPR037548">
    <property type="entry name" value="Bqt4"/>
</dbReference>
<comment type="caution">
    <text evidence="4">The sequence shown here is derived from an EMBL/GenBank/DDBJ whole genome shotgun (WGS) entry which is preliminary data.</text>
</comment>
<dbReference type="SUPFAM" id="SSF54616">
    <property type="entry name" value="DNA-binding domain of Mlu1-box binding protein MBP1"/>
    <property type="match status" value="1"/>
</dbReference>
<feature type="compositionally biased region" description="Basic and acidic residues" evidence="1">
    <location>
        <begin position="355"/>
        <end position="371"/>
    </location>
</feature>
<dbReference type="GO" id="GO:1990862">
    <property type="term" value="C:nuclear membrane complex Bqt3-Bqt4"/>
    <property type="evidence" value="ECO:0007669"/>
    <property type="project" value="InterPro"/>
</dbReference>
<dbReference type="PANTHER" id="PTHR38044:SF1">
    <property type="entry name" value="BOUQUET FORMATION PROTEIN 4"/>
    <property type="match status" value="1"/>
</dbReference>
<protein>
    <recommendedName>
        <fullName evidence="3">HTH APSES-type domain-containing protein</fullName>
    </recommendedName>
</protein>
<gene>
    <name evidence="4" type="ORF">NP233_g2298</name>
</gene>
<keyword evidence="2" id="KW-1133">Transmembrane helix</keyword>
<dbReference type="GO" id="GO:0044820">
    <property type="term" value="P:mitotic telomere tethering at nuclear periphery"/>
    <property type="evidence" value="ECO:0007669"/>
    <property type="project" value="TreeGrafter"/>
</dbReference>
<feature type="region of interest" description="Disordered" evidence="1">
    <location>
        <begin position="315"/>
        <end position="371"/>
    </location>
</feature>
<dbReference type="GO" id="GO:0003677">
    <property type="term" value="F:DNA binding"/>
    <property type="evidence" value="ECO:0007669"/>
    <property type="project" value="InterPro"/>
</dbReference>
<dbReference type="InterPro" id="IPR036887">
    <property type="entry name" value="HTH_APSES_sf"/>
</dbReference>
<feature type="compositionally biased region" description="Polar residues" evidence="1">
    <location>
        <begin position="192"/>
        <end position="203"/>
    </location>
</feature>
<evidence type="ECO:0000313" key="5">
    <source>
        <dbReference type="Proteomes" id="UP001213000"/>
    </source>
</evidence>
<feature type="domain" description="HTH APSES-type" evidence="3">
    <location>
        <begin position="35"/>
        <end position="150"/>
    </location>
</feature>
<proteinExistence type="predicted"/>
<feature type="compositionally biased region" description="Low complexity" evidence="1">
    <location>
        <begin position="205"/>
        <end position="216"/>
    </location>
</feature>
<feature type="compositionally biased region" description="Acidic residues" evidence="1">
    <location>
        <begin position="330"/>
        <end position="345"/>
    </location>
</feature>
<dbReference type="InterPro" id="IPR003163">
    <property type="entry name" value="Tscrpt_reg_HTH_APSES-type"/>
</dbReference>
<sequence length="415" mass="44828">MSRPQLPVKYANPRIQNIIEAHPPPQVKYQKLNCQGKEILVGRLKVETPTENGHAFILRRYDTGAVSLTTMFRAAFPLASEEAERAELLWVKENHDLSGTNGSSRESHITRLAGTWVAPELAIELGDQYAIGPLISIVVNATPDPNTVYKRSAKAAAASASVAEVNRSTMAASTTTVIQQASNSSIVANAGSMSSATSTNRGAVNSLPTPSPTGSLPNPPKRRKESSPAPQTTDASPLKTPLRRSNRAKSPALKSVTALTSANTPAKTPKKRLEQMTPVSDKDVKDEDGDKVEEVAAKQLHDEDVLEQKKLISDLKAQRAARAQQAAEDGAQEDTEANAGEEESTSEVQASKKRGREEGEPEYKLNIKEPEVGERAIATNRRVRFQMEPRTRSFAWGVAAFAVGMGAVSFIPSLF</sequence>
<feature type="compositionally biased region" description="Low complexity" evidence="1">
    <location>
        <begin position="318"/>
        <end position="329"/>
    </location>
</feature>
<feature type="compositionally biased region" description="Polar residues" evidence="1">
    <location>
        <begin position="257"/>
        <end position="266"/>
    </location>
</feature>
<evidence type="ECO:0000259" key="3">
    <source>
        <dbReference type="PROSITE" id="PS51299"/>
    </source>
</evidence>
<keyword evidence="2" id="KW-0812">Transmembrane</keyword>
<dbReference type="Proteomes" id="UP001213000">
    <property type="component" value="Unassembled WGS sequence"/>
</dbReference>
<feature type="transmembrane region" description="Helical" evidence="2">
    <location>
        <begin position="394"/>
        <end position="414"/>
    </location>
</feature>
<keyword evidence="2" id="KW-0472">Membrane</keyword>
<evidence type="ECO:0000313" key="4">
    <source>
        <dbReference type="EMBL" id="KAJ3573648.1"/>
    </source>
</evidence>
<dbReference type="PROSITE" id="PS51299">
    <property type="entry name" value="HTH_APSES"/>
    <property type="match status" value="1"/>
</dbReference>
<dbReference type="GO" id="GO:0070197">
    <property type="term" value="P:meiotic attachment of telomere to nuclear envelope"/>
    <property type="evidence" value="ECO:0007669"/>
    <property type="project" value="InterPro"/>
</dbReference>
<name>A0AAD5VZ44_9AGAR</name>
<keyword evidence="5" id="KW-1185">Reference proteome</keyword>
<reference evidence="4" key="1">
    <citation type="submission" date="2022-07" db="EMBL/GenBank/DDBJ databases">
        <title>Genome Sequence of Leucocoprinus birnbaumii.</title>
        <authorList>
            <person name="Buettner E."/>
        </authorList>
    </citation>
    <scope>NUCLEOTIDE SEQUENCE</scope>
    <source>
        <strain evidence="4">VT141</strain>
    </source>
</reference>
<accession>A0AAD5VZ44</accession>
<dbReference type="AlphaFoldDB" id="A0AAD5VZ44"/>